<dbReference type="InterPro" id="IPR040503">
    <property type="entry name" value="TRHO_N"/>
</dbReference>
<dbReference type="STRING" id="1048340.SAMN05444487_11927"/>
<evidence type="ECO:0000259" key="2">
    <source>
        <dbReference type="PROSITE" id="PS50206"/>
    </source>
</evidence>
<gene>
    <name evidence="1" type="primary">trhO</name>
    <name evidence="3" type="ORF">SAMN05444487_11927</name>
</gene>
<dbReference type="PANTHER" id="PTHR43268">
    <property type="entry name" value="THIOSULFATE SULFURTRANSFERASE/RHODANESE-LIKE DOMAIN-CONTAINING PROTEIN 2"/>
    <property type="match status" value="1"/>
</dbReference>
<comment type="catalytic activity">
    <reaction evidence="1">
        <text>uridine(34) in tRNA + AH2 + O2 = 5-hydroxyuridine(34) in tRNA + A + H2O</text>
        <dbReference type="Rhea" id="RHEA:64224"/>
        <dbReference type="Rhea" id="RHEA-COMP:11727"/>
        <dbReference type="Rhea" id="RHEA-COMP:13381"/>
        <dbReference type="ChEBI" id="CHEBI:13193"/>
        <dbReference type="ChEBI" id="CHEBI:15377"/>
        <dbReference type="ChEBI" id="CHEBI:15379"/>
        <dbReference type="ChEBI" id="CHEBI:17499"/>
        <dbReference type="ChEBI" id="CHEBI:65315"/>
        <dbReference type="ChEBI" id="CHEBI:136877"/>
    </reaction>
</comment>
<dbReference type="SUPFAM" id="SSF52821">
    <property type="entry name" value="Rhodanese/Cell cycle control phosphatase"/>
    <property type="match status" value="1"/>
</dbReference>
<dbReference type="Gene3D" id="3.40.250.10">
    <property type="entry name" value="Rhodanese-like domain"/>
    <property type="match status" value="1"/>
</dbReference>
<dbReference type="InterPro" id="IPR022111">
    <property type="entry name" value="Rhodanese_C"/>
</dbReference>
<dbReference type="EMBL" id="FNNQ01000019">
    <property type="protein sequence ID" value="SDX47991.1"/>
    <property type="molecule type" value="Genomic_DNA"/>
</dbReference>
<dbReference type="PANTHER" id="PTHR43268:SF3">
    <property type="entry name" value="RHODANESE-LIKE DOMAIN-CONTAINING PROTEIN 7-RELATED"/>
    <property type="match status" value="1"/>
</dbReference>
<dbReference type="InterPro" id="IPR036873">
    <property type="entry name" value="Rhodanese-like_dom_sf"/>
</dbReference>
<organism evidence="3 4">
    <name type="scientific">Marininema mesophilum</name>
    <dbReference type="NCBI Taxonomy" id="1048340"/>
    <lineage>
        <taxon>Bacteria</taxon>
        <taxon>Bacillati</taxon>
        <taxon>Bacillota</taxon>
        <taxon>Bacilli</taxon>
        <taxon>Bacillales</taxon>
        <taxon>Thermoactinomycetaceae</taxon>
        <taxon>Marininema</taxon>
    </lineage>
</organism>
<dbReference type="InterPro" id="IPR001763">
    <property type="entry name" value="Rhodanese-like_dom"/>
</dbReference>
<evidence type="ECO:0000256" key="1">
    <source>
        <dbReference type="HAMAP-Rule" id="MF_00469"/>
    </source>
</evidence>
<keyword evidence="4" id="KW-1185">Reference proteome</keyword>
<keyword evidence="1" id="KW-0819">tRNA processing</keyword>
<evidence type="ECO:0000313" key="3">
    <source>
        <dbReference type="EMBL" id="SDX47991.1"/>
    </source>
</evidence>
<evidence type="ECO:0000313" key="4">
    <source>
        <dbReference type="Proteomes" id="UP000198534"/>
    </source>
</evidence>
<dbReference type="NCBIfam" id="NF001135">
    <property type="entry name" value="PRK00142.1-3"/>
    <property type="match status" value="1"/>
</dbReference>
<dbReference type="RefSeq" id="WP_091742715.1">
    <property type="nucleotide sequence ID" value="NZ_FNNQ01000019.1"/>
</dbReference>
<dbReference type="PROSITE" id="PS50206">
    <property type="entry name" value="RHODANESE_3"/>
    <property type="match status" value="1"/>
</dbReference>
<reference evidence="3 4" key="1">
    <citation type="submission" date="2016-10" db="EMBL/GenBank/DDBJ databases">
        <authorList>
            <person name="de Groot N.N."/>
        </authorList>
    </citation>
    <scope>NUCLEOTIDE SEQUENCE [LARGE SCALE GENOMIC DNA]</scope>
    <source>
        <strain evidence="3 4">DSM 45610</strain>
    </source>
</reference>
<protein>
    <recommendedName>
        <fullName evidence="1">tRNA uridine(34) hydroxylase</fullName>
        <ecNumber evidence="1">1.14.-.-</ecNumber>
    </recommendedName>
    <alternativeName>
        <fullName evidence="1">tRNA hydroxylation protein O</fullName>
    </alternativeName>
</protein>
<dbReference type="InterPro" id="IPR020936">
    <property type="entry name" value="TrhO"/>
</dbReference>
<dbReference type="Pfam" id="PF17773">
    <property type="entry name" value="UPF0176_N"/>
    <property type="match status" value="1"/>
</dbReference>
<dbReference type="HAMAP" id="MF_00469">
    <property type="entry name" value="TrhO"/>
    <property type="match status" value="1"/>
</dbReference>
<feature type="domain" description="Rhodanese" evidence="2">
    <location>
        <begin position="127"/>
        <end position="221"/>
    </location>
</feature>
<dbReference type="SMART" id="SM00450">
    <property type="entry name" value="RHOD"/>
    <property type="match status" value="1"/>
</dbReference>
<comment type="function">
    <text evidence="1">Catalyzes oxygen-dependent 5-hydroxyuridine (ho5U) modification at position 34 in tRNAs.</text>
</comment>
<dbReference type="CDD" id="cd01518">
    <property type="entry name" value="RHOD_YceA"/>
    <property type="match status" value="1"/>
</dbReference>
<sequence>MSNTHPYQVLLYYHYVPIEDPEAFTVEHLRFCNELGLKGRILIAEEGINGTVSGPIPATQAYMDAMHQDPRFKDMVFKMDPHEGDAFKKMHVRHKKELVTFRVDKELDPNHSSGNRLSPEEFHREMQEEDVVILDGRTGYEYDLGHFTNAIRPDVDSFREFPQWIRENLSDKKDKKILTYCTGGIRCEKLSAFMLDEGFTDVSQLQGGIVTYGKDPEVKGEGFKGKCFVFDERMSVPINQVDESIVSHCCHCGKPTTRYVNCTNDNDKCHDLHFNCEECGEKYDGYCNHCYEQNSKKKEKEAQI</sequence>
<dbReference type="EC" id="1.14.-.-" evidence="1"/>
<dbReference type="Pfam" id="PF12368">
    <property type="entry name" value="Rhodanese_C"/>
    <property type="match status" value="1"/>
</dbReference>
<dbReference type="Gene3D" id="3.30.70.100">
    <property type="match status" value="1"/>
</dbReference>
<proteinExistence type="inferred from homology"/>
<name>A0A1H3C1R0_9BACL</name>
<dbReference type="GO" id="GO:0006400">
    <property type="term" value="P:tRNA modification"/>
    <property type="evidence" value="ECO:0007669"/>
    <property type="project" value="UniProtKB-UniRule"/>
</dbReference>
<dbReference type="GO" id="GO:0016705">
    <property type="term" value="F:oxidoreductase activity, acting on paired donors, with incorporation or reduction of molecular oxygen"/>
    <property type="evidence" value="ECO:0007669"/>
    <property type="project" value="UniProtKB-UniRule"/>
</dbReference>
<keyword evidence="1" id="KW-0560">Oxidoreductase</keyword>
<dbReference type="Pfam" id="PF00581">
    <property type="entry name" value="Rhodanese"/>
    <property type="match status" value="1"/>
</dbReference>
<dbReference type="Proteomes" id="UP000198534">
    <property type="component" value="Unassembled WGS sequence"/>
</dbReference>
<comment type="similarity">
    <text evidence="1">Belongs to the TrhO family.</text>
</comment>
<dbReference type="AlphaFoldDB" id="A0A1H3C1R0"/>
<dbReference type="OrthoDB" id="9778326at2"/>
<accession>A0A1H3C1R0</accession>